<dbReference type="AlphaFoldDB" id="A0A031JPB6"/>
<dbReference type="Gene3D" id="1.20.120.1490">
    <property type="match status" value="1"/>
</dbReference>
<accession>A0A031JPB6</accession>
<protein>
    <submittedName>
        <fullName evidence="3">Heavy metal resistance protein</fullName>
    </submittedName>
</protein>
<dbReference type="EMBL" id="JFYZ01000035">
    <property type="protein sequence ID" value="EZP76620.1"/>
    <property type="molecule type" value="Genomic_DNA"/>
</dbReference>
<dbReference type="OrthoDB" id="7450844at2"/>
<dbReference type="eggNOG" id="COG3678">
    <property type="taxonomic scope" value="Bacteria"/>
</dbReference>
<dbReference type="Pfam" id="PF13801">
    <property type="entry name" value="Metal_resist"/>
    <property type="match status" value="1"/>
</dbReference>
<evidence type="ECO:0000313" key="2">
    <source>
        <dbReference type="EMBL" id="AOR79339.1"/>
    </source>
</evidence>
<keyword evidence="1" id="KW-1133">Transmembrane helix</keyword>
<dbReference type="RefSeq" id="WP_008831487.1">
    <property type="nucleotide sequence ID" value="NZ_CP017076.1"/>
</dbReference>
<dbReference type="Proteomes" id="UP000024329">
    <property type="component" value="Unassembled WGS sequence"/>
</dbReference>
<evidence type="ECO:0000313" key="3">
    <source>
        <dbReference type="EMBL" id="EZP76620.1"/>
    </source>
</evidence>
<geneLocation type="plasmid" evidence="2 5">
    <name>pSA1</name>
</geneLocation>
<evidence type="ECO:0000313" key="5">
    <source>
        <dbReference type="Proteomes" id="UP000094626"/>
    </source>
</evidence>
<dbReference type="InterPro" id="IPR025961">
    <property type="entry name" value="Metal_resist"/>
</dbReference>
<keyword evidence="1" id="KW-0812">Transmembrane</keyword>
<feature type="transmembrane region" description="Helical" evidence="1">
    <location>
        <begin position="7"/>
        <end position="25"/>
    </location>
</feature>
<dbReference type="PATRIC" id="fig|158500.4.peg.4579"/>
<evidence type="ECO:0000313" key="4">
    <source>
        <dbReference type="Proteomes" id="UP000024329"/>
    </source>
</evidence>
<name>A0A031JPB6_9SPHN</name>
<keyword evidence="2" id="KW-0614">Plasmid</keyword>
<dbReference type="EMBL" id="CP017076">
    <property type="protein sequence ID" value="AOR79339.1"/>
    <property type="molecule type" value="Genomic_DNA"/>
</dbReference>
<gene>
    <name evidence="2" type="ORF">BES08_21045</name>
    <name evidence="3" type="ORF">BV97_04503</name>
</gene>
<keyword evidence="1" id="KW-0472">Membrane</keyword>
<reference evidence="2" key="2">
    <citation type="submission" date="2016-08" db="EMBL/GenBank/DDBJ databases">
        <authorList>
            <person name="Seilhamer J.J."/>
        </authorList>
    </citation>
    <scope>NUCLEOTIDE SEQUENCE [LARGE SCALE GENOMIC DNA]</scope>
    <source>
        <strain evidence="2">SA1</strain>
        <plasmid evidence="2">pSA1</plasmid>
    </source>
</reference>
<sequence length="146" mass="16296">MVSLYRYCVVAVATALMTLAALWIGQSLRANMSGESGLHVVLHHDLTLDAEQGRRIDKLEQDFSVHRRRIETEMRAANADLAAAITREHAYGPDVEKAIDRSHMAMGELQKATLQHVFAMRRVLRSDQTGRFDKAVAKALTSPPQD</sequence>
<reference evidence="3 4" key="1">
    <citation type="submission" date="2014-03" db="EMBL/GenBank/DDBJ databases">
        <title>Whole genome sequence of Novosphingobium resinovorum KF1.</title>
        <authorList>
            <person name="Gan H.M."/>
            <person name="Gan H.Y."/>
            <person name="Chew T.H."/>
            <person name="Savka M.A."/>
        </authorList>
    </citation>
    <scope>NUCLEOTIDE SEQUENCE [LARGE SCALE GENOMIC DNA]</scope>
    <source>
        <strain evidence="3 4">KF1</strain>
    </source>
</reference>
<dbReference type="Proteomes" id="UP000094626">
    <property type="component" value="Plasmid pSA1"/>
</dbReference>
<reference evidence="5" key="3">
    <citation type="journal article" date="2017" name="J. Biotechnol.">
        <title>Complete genome sequence of Novosphingobium resinovorum SA1, a versatile xenobiotic-degrading bacterium capable of utilizing sulfanilic acid.</title>
        <authorList>
            <person name="Hegedus B."/>
            <person name="Kos P.B."/>
            <person name="Balint B."/>
            <person name="Maroti G."/>
            <person name="Gan H.M."/>
            <person name="Perei K."/>
            <person name="Rakhely G."/>
        </authorList>
    </citation>
    <scope>NUCLEOTIDE SEQUENCE [LARGE SCALE GENOMIC DNA]</scope>
    <source>
        <strain evidence="5">SA1</strain>
    </source>
</reference>
<proteinExistence type="predicted"/>
<evidence type="ECO:0000256" key="1">
    <source>
        <dbReference type="SAM" id="Phobius"/>
    </source>
</evidence>
<organism evidence="3 4">
    <name type="scientific">Novosphingobium resinovorum</name>
    <dbReference type="NCBI Taxonomy" id="158500"/>
    <lineage>
        <taxon>Bacteria</taxon>
        <taxon>Pseudomonadati</taxon>
        <taxon>Pseudomonadota</taxon>
        <taxon>Alphaproteobacteria</taxon>
        <taxon>Sphingomonadales</taxon>
        <taxon>Sphingomonadaceae</taxon>
        <taxon>Novosphingobium</taxon>
    </lineage>
</organism>
<keyword evidence="5" id="KW-1185">Reference proteome</keyword>
<dbReference type="KEGG" id="nre:BES08_21045"/>